<keyword evidence="3 9" id="KW-0507">mRNA processing</keyword>
<evidence type="ECO:0000256" key="7">
    <source>
        <dbReference type="ARBA" id="ARBA00023242"/>
    </source>
</evidence>
<keyword evidence="6 9" id="KW-0508">mRNA splicing</keyword>
<proteinExistence type="inferred from homology"/>
<evidence type="ECO:0000256" key="10">
    <source>
        <dbReference type="SAM" id="MobiDB-lite"/>
    </source>
</evidence>
<dbReference type="AlphaFoldDB" id="A0A5E8BSD5"/>
<accession>A0A5E8BSD5</accession>
<dbReference type="InterPro" id="IPR034101">
    <property type="entry name" value="Lsm4"/>
</dbReference>
<evidence type="ECO:0000313" key="13">
    <source>
        <dbReference type="Proteomes" id="UP000398389"/>
    </source>
</evidence>
<feature type="domain" description="Sm" evidence="11">
    <location>
        <begin position="2"/>
        <end position="75"/>
    </location>
</feature>
<comment type="similarity">
    <text evidence="2 9">Belongs to the snRNP Sm proteins family.</text>
</comment>
<evidence type="ECO:0000256" key="9">
    <source>
        <dbReference type="RuleBase" id="RU365049"/>
    </source>
</evidence>
<dbReference type="EMBL" id="CABVLU010000003">
    <property type="protein sequence ID" value="VVT54638.1"/>
    <property type="molecule type" value="Genomic_DNA"/>
</dbReference>
<dbReference type="InterPro" id="IPR027141">
    <property type="entry name" value="LSm4/Sm_D1/D3"/>
</dbReference>
<feature type="compositionally biased region" description="Basic and acidic residues" evidence="10">
    <location>
        <begin position="83"/>
        <end position="92"/>
    </location>
</feature>
<dbReference type="GO" id="GO:0003723">
    <property type="term" value="F:RNA binding"/>
    <property type="evidence" value="ECO:0007669"/>
    <property type="project" value="UniProtKB-KW"/>
</dbReference>
<evidence type="ECO:0000259" key="11">
    <source>
        <dbReference type="PROSITE" id="PS52002"/>
    </source>
</evidence>
<dbReference type="SUPFAM" id="SSF50182">
    <property type="entry name" value="Sm-like ribonucleoproteins"/>
    <property type="match status" value="1"/>
</dbReference>
<evidence type="ECO:0000256" key="6">
    <source>
        <dbReference type="ARBA" id="ARBA00023187"/>
    </source>
</evidence>
<comment type="function">
    <text evidence="9">Binds specifically to the 3'-terminal U-tract of U6 snRNA.</text>
</comment>
<dbReference type="PROSITE" id="PS52002">
    <property type="entry name" value="SM"/>
    <property type="match status" value="1"/>
</dbReference>
<keyword evidence="4 9" id="KW-0747">Spliceosome</keyword>
<dbReference type="GO" id="GO:0000398">
    <property type="term" value="P:mRNA splicing, via spliceosome"/>
    <property type="evidence" value="ECO:0007669"/>
    <property type="project" value="InterPro"/>
</dbReference>
<feature type="compositionally biased region" description="Polar residues" evidence="10">
    <location>
        <begin position="138"/>
        <end position="153"/>
    </location>
</feature>
<protein>
    <recommendedName>
        <fullName evidence="9">LSM complex subunit LSM4</fullName>
    </recommendedName>
</protein>
<evidence type="ECO:0000256" key="8">
    <source>
        <dbReference type="ARBA" id="ARBA00023274"/>
    </source>
</evidence>
<dbReference type="OrthoDB" id="747253at2759"/>
<dbReference type="Pfam" id="PF01423">
    <property type="entry name" value="LSM"/>
    <property type="match status" value="1"/>
</dbReference>
<keyword evidence="5 9" id="KW-0694">RNA-binding</keyword>
<comment type="subunit">
    <text evidence="9">LSm subunits form a heteromer with a doughnut shape.</text>
</comment>
<evidence type="ECO:0000256" key="2">
    <source>
        <dbReference type="ARBA" id="ARBA00006850"/>
    </source>
</evidence>
<dbReference type="Gene3D" id="2.30.30.100">
    <property type="match status" value="1"/>
</dbReference>
<evidence type="ECO:0000256" key="5">
    <source>
        <dbReference type="ARBA" id="ARBA00022884"/>
    </source>
</evidence>
<evidence type="ECO:0000313" key="12">
    <source>
        <dbReference type="EMBL" id="VVT54638.1"/>
    </source>
</evidence>
<dbReference type="PANTHER" id="PTHR23338">
    <property type="entry name" value="SMALL NUCLEAR RIBONUCLEOPROTEIN SM"/>
    <property type="match status" value="1"/>
</dbReference>
<organism evidence="12 13">
    <name type="scientific">Magnusiomyces paraingens</name>
    <dbReference type="NCBI Taxonomy" id="2606893"/>
    <lineage>
        <taxon>Eukaryota</taxon>
        <taxon>Fungi</taxon>
        <taxon>Dikarya</taxon>
        <taxon>Ascomycota</taxon>
        <taxon>Saccharomycotina</taxon>
        <taxon>Dipodascomycetes</taxon>
        <taxon>Dipodascales</taxon>
        <taxon>Dipodascaceae</taxon>
        <taxon>Magnusiomyces</taxon>
    </lineage>
</organism>
<dbReference type="CDD" id="cd01723">
    <property type="entry name" value="LSm4"/>
    <property type="match status" value="1"/>
</dbReference>
<dbReference type="GO" id="GO:0000956">
    <property type="term" value="P:nuclear-transcribed mRNA catabolic process"/>
    <property type="evidence" value="ECO:0007669"/>
    <property type="project" value="UniProtKB-UniRule"/>
</dbReference>
<dbReference type="SMART" id="SM00651">
    <property type="entry name" value="Sm"/>
    <property type="match status" value="1"/>
</dbReference>
<comment type="subcellular location">
    <subcellularLocation>
        <location evidence="1 9">Nucleus</location>
    </subcellularLocation>
</comment>
<keyword evidence="7 9" id="KW-0539">Nucleus</keyword>
<dbReference type="InterPro" id="IPR047575">
    <property type="entry name" value="Sm"/>
</dbReference>
<keyword evidence="13" id="KW-1185">Reference proteome</keyword>
<feature type="region of interest" description="Disordered" evidence="10">
    <location>
        <begin position="83"/>
        <end position="153"/>
    </location>
</feature>
<evidence type="ECO:0000256" key="3">
    <source>
        <dbReference type="ARBA" id="ARBA00022664"/>
    </source>
</evidence>
<dbReference type="Proteomes" id="UP000398389">
    <property type="component" value="Unassembled WGS sequence"/>
</dbReference>
<evidence type="ECO:0000256" key="4">
    <source>
        <dbReference type="ARBA" id="ARBA00022728"/>
    </source>
</evidence>
<keyword evidence="8 9" id="KW-0687">Ribonucleoprotein</keyword>
<reference evidence="12 13" key="1">
    <citation type="submission" date="2019-09" db="EMBL/GenBank/DDBJ databases">
        <authorList>
            <person name="Brejova B."/>
        </authorList>
    </citation>
    <scope>NUCLEOTIDE SEQUENCE [LARGE SCALE GENOMIC DNA]</scope>
</reference>
<feature type="compositionally biased region" description="Low complexity" evidence="10">
    <location>
        <begin position="119"/>
        <end position="137"/>
    </location>
</feature>
<sequence>MLPLGLLKAASNGPTLVELKSGATLNGNLVACDTWMNITLKDVVLTNKEGTEFKKLPECYVKGSFIKYLQVPDILLDQIKENQQQHRMENNRNRFQNNNNNRNQWGSGGRGNRGRNYNDRNNNNNYRNNNNRGNNYNKAPQSAPTGPTNATRF</sequence>
<feature type="compositionally biased region" description="Low complexity" evidence="10">
    <location>
        <begin position="93"/>
        <end position="105"/>
    </location>
</feature>
<dbReference type="InterPro" id="IPR001163">
    <property type="entry name" value="Sm_dom_euk/arc"/>
</dbReference>
<dbReference type="InterPro" id="IPR010920">
    <property type="entry name" value="LSM_dom_sf"/>
</dbReference>
<name>A0A5E8BSD5_9ASCO</name>
<evidence type="ECO:0000256" key="1">
    <source>
        <dbReference type="ARBA" id="ARBA00004123"/>
    </source>
</evidence>
<dbReference type="GO" id="GO:0097525">
    <property type="term" value="C:spliceosomal snRNP complex"/>
    <property type="evidence" value="ECO:0007669"/>
    <property type="project" value="UniProtKB-ARBA"/>
</dbReference>
<gene>
    <name evidence="9" type="primary">LSM4</name>
    <name evidence="12" type="ORF">SAPINGB_P004176</name>
</gene>
<dbReference type="GO" id="GO:0005681">
    <property type="term" value="C:spliceosomal complex"/>
    <property type="evidence" value="ECO:0007669"/>
    <property type="project" value="UniProtKB-UniRule"/>
</dbReference>